<evidence type="ECO:0000256" key="2">
    <source>
        <dbReference type="SAM" id="SignalP"/>
    </source>
</evidence>
<feature type="signal peptide" evidence="2">
    <location>
        <begin position="1"/>
        <end position="29"/>
    </location>
</feature>
<keyword evidence="2" id="KW-0732">Signal</keyword>
<gene>
    <name evidence="4" type="ORF">WMO41_05235</name>
</gene>
<reference evidence="4 5" key="1">
    <citation type="submission" date="2024-03" db="EMBL/GenBank/DDBJ databases">
        <title>Human intestinal bacterial collection.</title>
        <authorList>
            <person name="Pauvert C."/>
            <person name="Hitch T.C.A."/>
            <person name="Clavel T."/>
        </authorList>
    </citation>
    <scope>NUCLEOTIDE SEQUENCE [LARGE SCALE GENOMIC DNA]</scope>
    <source>
        <strain evidence="4 5">CLA-AP-H27</strain>
    </source>
</reference>
<evidence type="ECO:0000256" key="1">
    <source>
        <dbReference type="SAM" id="MobiDB-lite"/>
    </source>
</evidence>
<evidence type="ECO:0000259" key="3">
    <source>
        <dbReference type="Pfam" id="PF20434"/>
    </source>
</evidence>
<dbReference type="RefSeq" id="WP_349228855.1">
    <property type="nucleotide sequence ID" value="NZ_JBBMFJ010000007.1"/>
</dbReference>
<protein>
    <submittedName>
        <fullName evidence="4">Subtype B tannase</fullName>
    </submittedName>
</protein>
<dbReference type="NCBIfam" id="NF041556">
    <property type="entry name" value="tannase_B"/>
    <property type="match status" value="1"/>
</dbReference>
<keyword evidence="5" id="KW-1185">Reference proteome</keyword>
<sequence>MMWKKRFYQGGVLFAAAVAAASVSGCGNAAKDVPASEHGAEPAPDGNQGSAKDGQAPDGKEAGEGGTGQDGKPFYAGMSMSQTPDVSELLQGSLDLKDFRDKWVYYDEYDCYGLEYIVYCDNPADPVKECMNIYVPAAYMNADGTINEKGTVNGYTAATAPIIYQNGIGGYAEADASKISARNSDYIKQGYIFVSPASRGKETQSEDGTYIGKSPAGLVDLKAGIRFLKANDSEMAGDANKIISIGISAGGAMSALLASTGNAKNYEPYLREIGAVMDQGDDVYAAQAYCPITDLDHADQAYEWMYQNLQTYNNSRSGESGESTDFEKAVSAQMASGYVDYINSLKLVNTKTGEPLTLNEGGRSGSFYDYMVQEVEDAASVYLNKLSEGSLNVPYTLNDYLKGNYTKQSSGGKQGGDVKTEQGTDLTSFLSWDGSSAKITSLDDYLADYNPRMKSVMAFDNLEMNENSGENLEFGDETHQYLHFDSYMPDVLENLKADYPEEYAKYAEGYDAVIGDKALAERKKLLNPLNYIGSDSVDTAEHIRIRVGSQDGDTSLSTSAVLALSLENKTDVDVDYALVWDQPHGNADYDGELVQWIEKICKE</sequence>
<proteinExistence type="predicted"/>
<feature type="domain" description="BD-FAE-like" evidence="3">
    <location>
        <begin position="173"/>
        <end position="306"/>
    </location>
</feature>
<dbReference type="Proteomes" id="UP001437460">
    <property type="component" value="Unassembled WGS sequence"/>
</dbReference>
<name>A0ABV1HJS8_9FIRM</name>
<dbReference type="InterPro" id="IPR029058">
    <property type="entry name" value="AB_hydrolase_fold"/>
</dbReference>
<dbReference type="PROSITE" id="PS51257">
    <property type="entry name" value="PROKAR_LIPOPROTEIN"/>
    <property type="match status" value="1"/>
</dbReference>
<dbReference type="InterPro" id="IPR048124">
    <property type="entry name" value="Tannase_B"/>
</dbReference>
<evidence type="ECO:0000313" key="5">
    <source>
        <dbReference type="Proteomes" id="UP001437460"/>
    </source>
</evidence>
<dbReference type="EMBL" id="JBBMFJ010000007">
    <property type="protein sequence ID" value="MEQ2562565.1"/>
    <property type="molecule type" value="Genomic_DNA"/>
</dbReference>
<organism evidence="4 5">
    <name type="scientific">Ventrimonas faecis</name>
    <dbReference type="NCBI Taxonomy" id="3133170"/>
    <lineage>
        <taxon>Bacteria</taxon>
        <taxon>Bacillati</taxon>
        <taxon>Bacillota</taxon>
        <taxon>Clostridia</taxon>
        <taxon>Lachnospirales</taxon>
        <taxon>Lachnospiraceae</taxon>
        <taxon>Ventrimonas</taxon>
    </lineage>
</organism>
<dbReference type="Gene3D" id="3.40.50.1820">
    <property type="entry name" value="alpha/beta hydrolase"/>
    <property type="match status" value="1"/>
</dbReference>
<dbReference type="SUPFAM" id="SSF53474">
    <property type="entry name" value="alpha/beta-Hydrolases"/>
    <property type="match status" value="1"/>
</dbReference>
<feature type="chain" id="PRO_5045924334" evidence="2">
    <location>
        <begin position="30"/>
        <end position="603"/>
    </location>
</feature>
<comment type="caution">
    <text evidence="4">The sequence shown here is derived from an EMBL/GenBank/DDBJ whole genome shotgun (WGS) entry which is preliminary data.</text>
</comment>
<feature type="region of interest" description="Disordered" evidence="1">
    <location>
        <begin position="31"/>
        <end position="77"/>
    </location>
</feature>
<dbReference type="Pfam" id="PF20434">
    <property type="entry name" value="BD-FAE"/>
    <property type="match status" value="1"/>
</dbReference>
<evidence type="ECO:0000313" key="4">
    <source>
        <dbReference type="EMBL" id="MEQ2562565.1"/>
    </source>
</evidence>
<dbReference type="InterPro" id="IPR049492">
    <property type="entry name" value="BD-FAE-like_dom"/>
</dbReference>
<accession>A0ABV1HJS8</accession>